<evidence type="ECO:0000313" key="2">
    <source>
        <dbReference type="Proteomes" id="UP001732700"/>
    </source>
</evidence>
<name>A0ACD5YFT3_AVESA</name>
<accession>A0ACD5YFT3</accession>
<evidence type="ECO:0000313" key="1">
    <source>
        <dbReference type="EnsemblPlants" id="AVESA.00010b.r2.5DG0967640.1.CDS"/>
    </source>
</evidence>
<protein>
    <submittedName>
        <fullName evidence="1">Uncharacterized protein</fullName>
    </submittedName>
</protein>
<sequence length="197" mass="21280">MGFGASPRNNTTSSFSNFSSFPIVFSPVYHLSRLTPSASLPFPEHAGDRLRRAGSPATKPATELRCVMNKGGIHNRETHGTSGDISEGTSVEKVKAPNLLGRAKEEIEALAAAIHDKMEHHSSPRRKEGGLHKDSKGGIDATTTHKKTHETETHGTSNDISEDTPVNKVKGPNVFERAKEEIEAVVEAIHPKKGSDK</sequence>
<organism evidence="1 2">
    <name type="scientific">Avena sativa</name>
    <name type="common">Oat</name>
    <dbReference type="NCBI Taxonomy" id="4498"/>
    <lineage>
        <taxon>Eukaryota</taxon>
        <taxon>Viridiplantae</taxon>
        <taxon>Streptophyta</taxon>
        <taxon>Embryophyta</taxon>
        <taxon>Tracheophyta</taxon>
        <taxon>Spermatophyta</taxon>
        <taxon>Magnoliopsida</taxon>
        <taxon>Liliopsida</taxon>
        <taxon>Poales</taxon>
        <taxon>Poaceae</taxon>
        <taxon>BOP clade</taxon>
        <taxon>Pooideae</taxon>
        <taxon>Poodae</taxon>
        <taxon>Poeae</taxon>
        <taxon>Poeae Chloroplast Group 1 (Aveneae type)</taxon>
        <taxon>Aveninae</taxon>
        <taxon>Avena</taxon>
    </lineage>
</organism>
<dbReference type="EnsemblPlants" id="AVESA.00010b.r2.5DG0967640.1">
    <property type="protein sequence ID" value="AVESA.00010b.r2.5DG0967640.1.CDS"/>
    <property type="gene ID" value="AVESA.00010b.r2.5DG0967640"/>
</dbReference>
<reference evidence="1" key="1">
    <citation type="submission" date="2021-05" db="EMBL/GenBank/DDBJ databases">
        <authorList>
            <person name="Scholz U."/>
            <person name="Mascher M."/>
            <person name="Fiebig A."/>
        </authorList>
    </citation>
    <scope>NUCLEOTIDE SEQUENCE [LARGE SCALE GENOMIC DNA]</scope>
</reference>
<dbReference type="Proteomes" id="UP001732700">
    <property type="component" value="Chromosome 5D"/>
</dbReference>
<keyword evidence="2" id="KW-1185">Reference proteome</keyword>
<proteinExistence type="predicted"/>
<reference evidence="1" key="2">
    <citation type="submission" date="2025-09" db="UniProtKB">
        <authorList>
            <consortium name="EnsemblPlants"/>
        </authorList>
    </citation>
    <scope>IDENTIFICATION</scope>
</reference>